<name>A0A3L6L7X6_9TRYP</name>
<evidence type="ECO:0000313" key="1">
    <source>
        <dbReference type="EMBL" id="RHW72345.1"/>
    </source>
</evidence>
<accession>A0A3L6L7X6</accession>
<dbReference type="AlphaFoldDB" id="A0A3L6L7X6"/>
<protein>
    <submittedName>
        <fullName evidence="1">Uncharacterized protein</fullName>
    </submittedName>
</protein>
<dbReference type="EMBL" id="QSBY01000005">
    <property type="protein sequence ID" value="RHW72345.1"/>
    <property type="molecule type" value="Genomic_DNA"/>
</dbReference>
<gene>
    <name evidence="1" type="ORF">DPX39_050017600</name>
</gene>
<reference evidence="1" key="1">
    <citation type="submission" date="2018-09" db="EMBL/GenBank/DDBJ databases">
        <title>whole genome sequence of T. equiperdum IVM-t1 strain.</title>
        <authorList>
            <person name="Suganuma K."/>
        </authorList>
    </citation>
    <scope>NUCLEOTIDE SEQUENCE [LARGE SCALE GENOMIC DNA]</scope>
    <source>
        <strain evidence="1">IVM-t1</strain>
    </source>
</reference>
<comment type="caution">
    <text evidence="1">The sequence shown here is derived from an EMBL/GenBank/DDBJ whole genome shotgun (WGS) entry which is preliminary data.</text>
</comment>
<proteinExistence type="predicted"/>
<dbReference type="Proteomes" id="UP000266743">
    <property type="component" value="Chromosome 5"/>
</dbReference>
<sequence length="46" mass="5765">MGEKDSVAYELLLKEYWTRRELIRREEGRLHQLQRIILQVHNLLWM</sequence>
<organism evidence="1">
    <name type="scientific">Trypanosoma brucei equiperdum</name>
    <dbReference type="NCBI Taxonomy" id="630700"/>
    <lineage>
        <taxon>Eukaryota</taxon>
        <taxon>Discoba</taxon>
        <taxon>Euglenozoa</taxon>
        <taxon>Kinetoplastea</taxon>
        <taxon>Metakinetoplastina</taxon>
        <taxon>Trypanosomatida</taxon>
        <taxon>Trypanosomatidae</taxon>
        <taxon>Trypanosoma</taxon>
    </lineage>
</organism>